<feature type="region of interest" description="Disordered" evidence="1">
    <location>
        <begin position="1"/>
        <end position="49"/>
    </location>
</feature>
<sequence length="49" mass="5333">MLVEDGIHVLGGDRGKHQAEQKNHGQQGGDHSSRVHQIPPVMGSFYLPS</sequence>
<reference evidence="2 3" key="1">
    <citation type="submission" date="2018-05" db="EMBL/GenBank/DDBJ databases">
        <title>A metagenomic window into the 2 km-deep terrestrial subsurface aquifer revealed taxonomically and functionally diverse microbial community comprising novel uncultured bacterial lineages.</title>
        <authorList>
            <person name="Kadnikov V.V."/>
            <person name="Mardanov A.V."/>
            <person name="Beletsky A.V."/>
            <person name="Banks D."/>
            <person name="Pimenov N.V."/>
            <person name="Frank Y.A."/>
            <person name="Karnachuk O.V."/>
            <person name="Ravin N.V."/>
        </authorList>
    </citation>
    <scope>NUCLEOTIDE SEQUENCE [LARGE SCALE GENOMIC DNA]</scope>
    <source>
        <strain evidence="2">BY5</strain>
    </source>
</reference>
<accession>A0A367ZLX5</accession>
<evidence type="ECO:0000313" key="2">
    <source>
        <dbReference type="EMBL" id="RCK79118.1"/>
    </source>
</evidence>
<evidence type="ECO:0000313" key="3">
    <source>
        <dbReference type="Proteomes" id="UP000252355"/>
    </source>
</evidence>
<dbReference type="Proteomes" id="UP000252355">
    <property type="component" value="Unassembled WGS sequence"/>
</dbReference>
<name>A0A367ZLX5_9BACT</name>
<gene>
    <name evidence="2" type="ORF">OZSIB_0232</name>
</gene>
<comment type="caution">
    <text evidence="2">The sequence shown here is derived from an EMBL/GenBank/DDBJ whole genome shotgun (WGS) entry which is preliminary data.</text>
</comment>
<feature type="compositionally biased region" description="Basic and acidic residues" evidence="1">
    <location>
        <begin position="1"/>
        <end position="23"/>
    </location>
</feature>
<dbReference type="AlphaFoldDB" id="A0A367ZLX5"/>
<evidence type="ECO:0000256" key="1">
    <source>
        <dbReference type="SAM" id="MobiDB-lite"/>
    </source>
</evidence>
<protein>
    <submittedName>
        <fullName evidence="2">Uncharacterized protein</fullName>
    </submittedName>
</protein>
<organism evidence="2 3">
    <name type="scientific">Candidatus Ozemobacter sibiricus</name>
    <dbReference type="NCBI Taxonomy" id="2268124"/>
    <lineage>
        <taxon>Bacteria</taxon>
        <taxon>Candidatus Ozemobacteria</taxon>
        <taxon>Candidatus Ozemobacterales</taxon>
        <taxon>Candidatus Ozemobacteraceae</taxon>
        <taxon>Candidatus Ozemobacter</taxon>
    </lineage>
</organism>
<dbReference type="EMBL" id="QOQW01000015">
    <property type="protein sequence ID" value="RCK79118.1"/>
    <property type="molecule type" value="Genomic_DNA"/>
</dbReference>
<proteinExistence type="predicted"/>